<comment type="domain">
    <text evidence="5">Consists of an N-terminal FAD-binding domain with a Rossman fold and a C-terminal substrate-binding domain.</text>
</comment>
<evidence type="ECO:0000256" key="1">
    <source>
        <dbReference type="ARBA" id="ARBA00022630"/>
    </source>
</evidence>
<keyword evidence="3 5" id="KW-0560">Oxidoreductase</keyword>
<keyword evidence="5" id="KW-0963">Cytoplasm</keyword>
<dbReference type="RefSeq" id="WP_247811384.1">
    <property type="nucleotide sequence ID" value="NZ_CP095855.1"/>
</dbReference>
<feature type="domain" description="FAD-binding" evidence="6">
    <location>
        <begin position="8"/>
        <end position="172"/>
    </location>
</feature>
<evidence type="ECO:0000256" key="5">
    <source>
        <dbReference type="HAMAP-Rule" id="MF_00845"/>
    </source>
</evidence>
<organism evidence="7 8">
    <name type="scientific">Chitinophaga filiformis</name>
    <name type="common">Myxococcus filiformis</name>
    <name type="synonym">Flexibacter filiformis</name>
    <dbReference type="NCBI Taxonomy" id="104663"/>
    <lineage>
        <taxon>Bacteria</taxon>
        <taxon>Pseudomonadati</taxon>
        <taxon>Bacteroidota</taxon>
        <taxon>Chitinophagia</taxon>
        <taxon>Chitinophagales</taxon>
        <taxon>Chitinophagaceae</taxon>
        <taxon>Chitinophaga</taxon>
    </lineage>
</organism>
<keyword evidence="5" id="KW-0521">NADP</keyword>
<reference evidence="7 8" key="1">
    <citation type="submission" date="2022-04" db="EMBL/GenBank/DDBJ databases">
        <title>The arsenic-methylating capacity of Chitinophaga filiformis YT5 during chitin decomposition.</title>
        <authorList>
            <person name="Chen G."/>
            <person name="Liang Y."/>
        </authorList>
    </citation>
    <scope>NUCLEOTIDE SEQUENCE [LARGE SCALE GENOMIC DNA]</scope>
    <source>
        <strain evidence="7 8">YT5</strain>
    </source>
</reference>
<feature type="binding site" evidence="5">
    <location>
        <position position="43"/>
    </location>
    <ligand>
        <name>NADPH</name>
        <dbReference type="ChEBI" id="CHEBI:57783"/>
    </ligand>
</feature>
<dbReference type="InterPro" id="IPR036188">
    <property type="entry name" value="FAD/NAD-bd_sf"/>
</dbReference>
<evidence type="ECO:0000313" key="7">
    <source>
        <dbReference type="EMBL" id="UPK69041.1"/>
    </source>
</evidence>
<evidence type="ECO:0000259" key="6">
    <source>
        <dbReference type="Pfam" id="PF01494"/>
    </source>
</evidence>
<evidence type="ECO:0000313" key="8">
    <source>
        <dbReference type="Proteomes" id="UP000830198"/>
    </source>
</evidence>
<feature type="domain" description="FAD-binding" evidence="6">
    <location>
        <begin position="289"/>
        <end position="318"/>
    </location>
</feature>
<dbReference type="SUPFAM" id="SSF51905">
    <property type="entry name" value="FAD/NAD(P)-binding domain"/>
    <property type="match status" value="1"/>
</dbReference>
<dbReference type="Gene3D" id="3.50.50.60">
    <property type="entry name" value="FAD/NAD(P)-binding domain"/>
    <property type="match status" value="1"/>
</dbReference>
<comment type="similarity">
    <text evidence="5">Belongs to the aromatic-ring hydroxylase family. TetX subfamily.</text>
</comment>
<keyword evidence="5" id="KW-0547">Nucleotide-binding</keyword>
<dbReference type="Pfam" id="PF01494">
    <property type="entry name" value="FAD_binding_3"/>
    <property type="match status" value="2"/>
</dbReference>
<comment type="subunit">
    <text evidence="5">Monomer.</text>
</comment>
<comment type="function">
    <text evidence="5">An FAD-requiring monooxygenase active on some tetracycline antibiotic derivatives, which leads to their inactivation. Hydroxylates carbon 11a of tetracycline and some analogs.</text>
</comment>
<keyword evidence="8" id="KW-1185">Reference proteome</keyword>
<dbReference type="GO" id="GO:0004497">
    <property type="term" value="F:monooxygenase activity"/>
    <property type="evidence" value="ECO:0007669"/>
    <property type="project" value="UniProtKB-KW"/>
</dbReference>
<dbReference type="EMBL" id="CP095855">
    <property type="protein sequence ID" value="UPK69041.1"/>
    <property type="molecule type" value="Genomic_DNA"/>
</dbReference>
<dbReference type="InterPro" id="IPR002938">
    <property type="entry name" value="FAD-bd"/>
</dbReference>
<comment type="cofactor">
    <cofactor evidence="5">
        <name>FAD</name>
        <dbReference type="ChEBI" id="CHEBI:57692"/>
    </cofactor>
</comment>
<dbReference type="PANTHER" id="PTHR46972">
    <property type="entry name" value="MONOOXYGENASE ASQM-RELATED"/>
    <property type="match status" value="1"/>
</dbReference>
<dbReference type="PANTHER" id="PTHR46972:SF1">
    <property type="entry name" value="FAD DEPENDENT OXIDOREDUCTASE DOMAIN-CONTAINING PROTEIN"/>
    <property type="match status" value="1"/>
</dbReference>
<keyword evidence="2 5" id="KW-0274">FAD</keyword>
<proteinExistence type="inferred from homology"/>
<dbReference type="PRINTS" id="PR00420">
    <property type="entry name" value="RNGMNOXGNASE"/>
</dbReference>
<dbReference type="EC" id="1.14.13.-" evidence="5"/>
<keyword evidence="1 5" id="KW-0285">Flavoprotein</keyword>
<feature type="binding site" evidence="5">
    <location>
        <position position="102"/>
    </location>
    <ligand>
        <name>FAD</name>
        <dbReference type="ChEBI" id="CHEBI:57692"/>
    </ligand>
</feature>
<dbReference type="Proteomes" id="UP000830198">
    <property type="component" value="Chromosome"/>
</dbReference>
<dbReference type="HAMAP" id="MF_00845">
    <property type="entry name" value="TetX_monooxygenase"/>
    <property type="match status" value="1"/>
</dbReference>
<evidence type="ECO:0000256" key="2">
    <source>
        <dbReference type="ARBA" id="ARBA00022827"/>
    </source>
</evidence>
<feature type="binding site" evidence="5">
    <location>
        <position position="50"/>
    </location>
    <ligand>
        <name>FAD</name>
        <dbReference type="ChEBI" id="CHEBI:57692"/>
    </ligand>
</feature>
<feature type="binding site" evidence="5">
    <location>
        <position position="294"/>
    </location>
    <ligand>
        <name>FAD</name>
        <dbReference type="ChEBI" id="CHEBI:57692"/>
    </ligand>
</feature>
<dbReference type="InterPro" id="IPR043683">
    <property type="entry name" value="TetX_monooxygenase"/>
</dbReference>
<comment type="subcellular location">
    <subcellularLocation>
        <location evidence="5">Cytoplasm</location>
    </subcellularLocation>
</comment>
<gene>
    <name evidence="7" type="ORF">MYF79_29215</name>
</gene>
<evidence type="ECO:0000256" key="3">
    <source>
        <dbReference type="ARBA" id="ARBA00023002"/>
    </source>
</evidence>
<keyword evidence="4 5" id="KW-0503">Monooxygenase</keyword>
<sequence length="371" mass="41053">MLLKNKRIAIIGAGPVGLTMATLLQQKGVDVNVYERDKDAQARIWGGTLDLHEDSGQKAMKAAGLLESYFASAIPMGRTLADDHANVFHSTTPQYDCPEINRNDLRKILLESLAGNTVAWDRKFTALEAQHGEWLLHFENGTTASADVVIGANGGMSSARKYVTNAEVEYTGTFIIQGEVYQPEIKCSQFYQLCNNNILMIASEGITLVANPRNNGALTYNVSIRKPEWPEHSLNFQNTGNISTFLSNKFSHWHECYQQLFRSTSSFVGLPARKIPLDKPWKSDRPLPVTLIGDAAHLMPPFAGQGVNTGLIDALILSDNFSSGKFETIQAAINDYEQQMFVYAKAAQLETSENEIAMHRPNFSFGKRFGG</sequence>
<comment type="catalytic activity">
    <reaction evidence="5">
        <text>a tetracycline + NADPH + O2 + H(+) = an 11a-hydroxytetracycline + NADP(+) + H2O</text>
        <dbReference type="Rhea" id="RHEA:61444"/>
        <dbReference type="ChEBI" id="CHEBI:15377"/>
        <dbReference type="ChEBI" id="CHEBI:15378"/>
        <dbReference type="ChEBI" id="CHEBI:15379"/>
        <dbReference type="ChEBI" id="CHEBI:57783"/>
        <dbReference type="ChEBI" id="CHEBI:58349"/>
        <dbReference type="ChEBI" id="CHEBI:144644"/>
        <dbReference type="ChEBI" id="CHEBI:144645"/>
    </reaction>
</comment>
<evidence type="ECO:0000256" key="4">
    <source>
        <dbReference type="ARBA" id="ARBA00023033"/>
    </source>
</evidence>
<protein>
    <recommendedName>
        <fullName evidence="5">Flavin-dependent monooxygenase</fullName>
    </recommendedName>
    <alternativeName>
        <fullName evidence="5">TetX monooxygenase</fullName>
        <shortName evidence="5">TetX</shortName>
        <ecNumber evidence="5">1.14.13.-</ecNumber>
    </alternativeName>
</protein>
<name>A0ABY4I2R4_CHIFI</name>
<accession>A0ABY4I2R4</accession>